<comment type="caution">
    <text evidence="3">The sequence shown here is derived from an EMBL/GenBank/DDBJ whole genome shotgun (WGS) entry which is preliminary data.</text>
</comment>
<dbReference type="GO" id="GO:0031167">
    <property type="term" value="P:rRNA methylation"/>
    <property type="evidence" value="ECO:0007669"/>
    <property type="project" value="InterPro"/>
</dbReference>
<dbReference type="Proteomes" id="UP000264445">
    <property type="component" value="Unassembled WGS sequence"/>
</dbReference>
<dbReference type="EMBL" id="DOLB01000096">
    <property type="protein sequence ID" value="HBT49468.1"/>
    <property type="molecule type" value="Genomic_DNA"/>
</dbReference>
<keyword evidence="2 3" id="KW-0808">Transferase</keyword>
<reference evidence="3 4" key="1">
    <citation type="journal article" date="2018" name="Nat. Biotechnol.">
        <title>A standardized bacterial taxonomy based on genome phylogeny substantially revises the tree of life.</title>
        <authorList>
            <person name="Parks D.H."/>
            <person name="Chuvochina M."/>
            <person name="Waite D.W."/>
            <person name="Rinke C."/>
            <person name="Skarshewski A."/>
            <person name="Chaumeil P.A."/>
            <person name="Hugenholtz P."/>
        </authorList>
    </citation>
    <scope>NUCLEOTIDE SEQUENCE [LARGE SCALE GENOMIC DNA]</scope>
    <source>
        <strain evidence="3">UBA12544</strain>
    </source>
</reference>
<dbReference type="PROSITE" id="PS00092">
    <property type="entry name" value="N6_MTASE"/>
    <property type="match status" value="1"/>
</dbReference>
<evidence type="ECO:0000256" key="2">
    <source>
        <dbReference type="ARBA" id="ARBA00022679"/>
    </source>
</evidence>
<dbReference type="GO" id="GO:0008168">
    <property type="term" value="F:methyltransferase activity"/>
    <property type="evidence" value="ECO:0007669"/>
    <property type="project" value="UniProtKB-KW"/>
</dbReference>
<keyword evidence="1 3" id="KW-0489">Methyltransferase</keyword>
<proteinExistence type="predicted"/>
<name>A0A357VMH1_9THEO</name>
<dbReference type="NCBIfam" id="TIGR00095">
    <property type="entry name" value="16S rRNA (guanine(966)-N(2))-methyltransferase RsmD"/>
    <property type="match status" value="1"/>
</dbReference>
<dbReference type="SUPFAM" id="SSF53335">
    <property type="entry name" value="S-adenosyl-L-methionine-dependent methyltransferases"/>
    <property type="match status" value="1"/>
</dbReference>
<evidence type="ECO:0000313" key="4">
    <source>
        <dbReference type="Proteomes" id="UP000264445"/>
    </source>
</evidence>
<dbReference type="CDD" id="cd02440">
    <property type="entry name" value="AdoMet_MTases"/>
    <property type="match status" value="1"/>
</dbReference>
<dbReference type="InterPro" id="IPR002052">
    <property type="entry name" value="DNA_methylase_N6_adenine_CS"/>
</dbReference>
<protein>
    <submittedName>
        <fullName evidence="3">16S rRNA (Guanine(966)-N(2))-methyltransferase RsmD</fullName>
    </submittedName>
</protein>
<dbReference type="Pfam" id="PF03602">
    <property type="entry name" value="Cons_hypoth95"/>
    <property type="match status" value="1"/>
</dbReference>
<dbReference type="PIRSF" id="PIRSF004553">
    <property type="entry name" value="CHP00095"/>
    <property type="match status" value="1"/>
</dbReference>
<dbReference type="InterPro" id="IPR029063">
    <property type="entry name" value="SAM-dependent_MTases_sf"/>
</dbReference>
<dbReference type="GO" id="GO:0003676">
    <property type="term" value="F:nucleic acid binding"/>
    <property type="evidence" value="ECO:0007669"/>
    <property type="project" value="InterPro"/>
</dbReference>
<evidence type="ECO:0000256" key="1">
    <source>
        <dbReference type="ARBA" id="ARBA00022603"/>
    </source>
</evidence>
<dbReference type="InterPro" id="IPR004398">
    <property type="entry name" value="RNA_MeTrfase_RsmD"/>
</dbReference>
<dbReference type="AlphaFoldDB" id="A0A357VMH1"/>
<evidence type="ECO:0000313" key="3">
    <source>
        <dbReference type="EMBL" id="HBT49468.1"/>
    </source>
</evidence>
<dbReference type="PANTHER" id="PTHR43542:SF1">
    <property type="entry name" value="METHYLTRANSFERASE"/>
    <property type="match status" value="1"/>
</dbReference>
<dbReference type="PANTHER" id="PTHR43542">
    <property type="entry name" value="METHYLTRANSFERASE"/>
    <property type="match status" value="1"/>
</dbReference>
<dbReference type="Gene3D" id="3.40.50.150">
    <property type="entry name" value="Vaccinia Virus protein VP39"/>
    <property type="match status" value="1"/>
</dbReference>
<accession>A0A357VMH1</accession>
<sequence>MREKSLRVIGGTLKGRKIKSLEGEEVRPTSDRVKEALFNILMNRIEGSVFLDLFAGTGNVGIEALSRGAEFCYFVDKSTNSVKCIRENVEGLELQPFCKIFHKDAFTALEIFHKKSVKFDIIFLDPPYYQNLAEKALRRIGSLEVLKEGGIVIAEVHKRDELKERYGKLKKVRENKYGETILMFYEEEI</sequence>
<organism evidence="3 4">
    <name type="scientific">Caldanaerobacter subterraneus</name>
    <dbReference type="NCBI Taxonomy" id="911092"/>
    <lineage>
        <taxon>Bacteria</taxon>
        <taxon>Bacillati</taxon>
        <taxon>Bacillota</taxon>
        <taxon>Clostridia</taxon>
        <taxon>Thermoanaerobacterales</taxon>
        <taxon>Thermoanaerobacteraceae</taxon>
        <taxon>Caldanaerobacter</taxon>
    </lineage>
</organism>
<gene>
    <name evidence="3" type="primary">rsmD</name>
    <name evidence="3" type="ORF">DEA61_06525</name>
</gene>